<evidence type="ECO:0000313" key="2">
    <source>
        <dbReference type="Proteomes" id="UP001476950"/>
    </source>
</evidence>
<keyword evidence="2" id="KW-1185">Reference proteome</keyword>
<gene>
    <name evidence="1" type="ORF">NDI38_28590</name>
</gene>
<dbReference type="RefSeq" id="WP_190446155.1">
    <property type="nucleotide sequence ID" value="NZ_JAMPLM010000062.1"/>
</dbReference>
<organism evidence="1 2">
    <name type="scientific">Stenomitos frigidus AS-A4</name>
    <dbReference type="NCBI Taxonomy" id="2933935"/>
    <lineage>
        <taxon>Bacteria</taxon>
        <taxon>Bacillati</taxon>
        <taxon>Cyanobacteriota</taxon>
        <taxon>Cyanophyceae</taxon>
        <taxon>Leptolyngbyales</taxon>
        <taxon>Leptolyngbyaceae</taxon>
        <taxon>Stenomitos</taxon>
    </lineage>
</organism>
<evidence type="ECO:0000313" key="1">
    <source>
        <dbReference type="EMBL" id="MEP1062336.1"/>
    </source>
</evidence>
<proteinExistence type="predicted"/>
<dbReference type="Proteomes" id="UP001476950">
    <property type="component" value="Unassembled WGS sequence"/>
</dbReference>
<reference evidence="1 2" key="1">
    <citation type="submission" date="2022-04" db="EMBL/GenBank/DDBJ databases">
        <title>Positive selection, recombination, and allopatry shape intraspecific diversity of widespread and dominant cyanobacteria.</title>
        <authorList>
            <person name="Wei J."/>
            <person name="Shu W."/>
            <person name="Hu C."/>
        </authorList>
    </citation>
    <scope>NUCLEOTIDE SEQUENCE [LARGE SCALE GENOMIC DNA]</scope>
    <source>
        <strain evidence="1 2">AS-A4</strain>
    </source>
</reference>
<protein>
    <submittedName>
        <fullName evidence="1">Uncharacterized protein</fullName>
    </submittedName>
</protein>
<dbReference type="EMBL" id="JAMPLM010000062">
    <property type="protein sequence ID" value="MEP1062336.1"/>
    <property type="molecule type" value="Genomic_DNA"/>
</dbReference>
<name>A0ABV0KSV7_9CYAN</name>
<sequence length="102" mass="11536">MHKVYPVAKRETKMRRSPVLKPKFKIGQRVEVRWEIDEEPNGISIDRGVVQGFAYISGDYECTSRSGYAPSPGFSYSILFGGYAIELVNENELFLAEEALCV</sequence>
<accession>A0ABV0KSV7</accession>
<comment type="caution">
    <text evidence="1">The sequence shown here is derived from an EMBL/GenBank/DDBJ whole genome shotgun (WGS) entry which is preliminary data.</text>
</comment>